<sequence>MKALIITSNRYPRSGAASNYIQYFASMLKLGGYDVTVAGVRNESVLCGNKRDDNDITVIDVIPQGNDFIKRVLNKCFYKMMLDRIIRYLNIGKEDLVIDYSYDYRIYETILKLRKKKNFLVACCPTEWFPKDKYEMDFEKYTYLNEVLRPKCDLIFPISDKIEEHFKEKGCVTFKLPIMCDSEEYSYIPKKKERYKIVLPANGKMKDALKEMLIAISEILSDDLEAFEFHITGVTREQIVEIIGDEIFNKISKSFVIHSWMKYEELVKLYQNMHYLFLAREDNQMTQSNFPSKIPECMCYGIVPIMSNVGDAPKYYLKNQVNSIVFDGCTVSSCKQAIYSALSVEWSKYKLLSESARRTAEKQFDYRQWSEKVSGMIMKVRGCKNEH</sequence>
<protein>
    <recommendedName>
        <fullName evidence="3">Glycosyltransferase</fullName>
    </recommendedName>
</protein>
<proteinExistence type="predicted"/>
<gene>
    <name evidence="1" type="ORF">ERS852569_00465</name>
</gene>
<dbReference type="RefSeq" id="WP_055059384.1">
    <property type="nucleotide sequence ID" value="NZ_CZBP01000003.1"/>
</dbReference>
<dbReference type="Proteomes" id="UP000095762">
    <property type="component" value="Unassembled WGS sequence"/>
</dbReference>
<dbReference type="AlphaFoldDB" id="A0A174QI12"/>
<reference evidence="1 2" key="1">
    <citation type="submission" date="2015-09" db="EMBL/GenBank/DDBJ databases">
        <authorList>
            <consortium name="Pathogen Informatics"/>
        </authorList>
    </citation>
    <scope>NUCLEOTIDE SEQUENCE [LARGE SCALE GENOMIC DNA]</scope>
    <source>
        <strain evidence="1 2">2789STDY5834957</strain>
    </source>
</reference>
<evidence type="ECO:0008006" key="3">
    <source>
        <dbReference type="Google" id="ProtNLM"/>
    </source>
</evidence>
<organism evidence="1 2">
    <name type="scientific">Blautia obeum</name>
    <dbReference type="NCBI Taxonomy" id="40520"/>
    <lineage>
        <taxon>Bacteria</taxon>
        <taxon>Bacillati</taxon>
        <taxon>Bacillota</taxon>
        <taxon>Clostridia</taxon>
        <taxon>Lachnospirales</taxon>
        <taxon>Lachnospiraceae</taxon>
        <taxon>Blautia</taxon>
    </lineage>
</organism>
<evidence type="ECO:0000313" key="1">
    <source>
        <dbReference type="EMBL" id="CUP70355.1"/>
    </source>
</evidence>
<name>A0A174QI12_9FIRM</name>
<dbReference type="SUPFAM" id="SSF53756">
    <property type="entry name" value="UDP-Glycosyltransferase/glycogen phosphorylase"/>
    <property type="match status" value="1"/>
</dbReference>
<evidence type="ECO:0000313" key="2">
    <source>
        <dbReference type="Proteomes" id="UP000095762"/>
    </source>
</evidence>
<accession>A0A174QI12</accession>
<dbReference type="Gene3D" id="3.40.50.2000">
    <property type="entry name" value="Glycogen Phosphorylase B"/>
    <property type="match status" value="1"/>
</dbReference>
<dbReference type="EMBL" id="CZBP01000003">
    <property type="protein sequence ID" value="CUP70355.1"/>
    <property type="molecule type" value="Genomic_DNA"/>
</dbReference>